<dbReference type="NCBIfam" id="NF005972">
    <property type="entry name" value="PRK08058.1"/>
    <property type="match status" value="1"/>
</dbReference>
<proteinExistence type="predicted"/>
<dbReference type="EMBL" id="QJJR01000012">
    <property type="protein sequence ID" value="PXW88486.1"/>
    <property type="molecule type" value="Genomic_DNA"/>
</dbReference>
<keyword evidence="2" id="KW-1185">Reference proteome</keyword>
<dbReference type="RefSeq" id="WP_110251895.1">
    <property type="nucleotide sequence ID" value="NZ_QJJR01000012.1"/>
</dbReference>
<dbReference type="InterPro" id="IPR027417">
    <property type="entry name" value="P-loop_NTPase"/>
</dbReference>
<gene>
    <name evidence="1" type="ORF">DES38_11254</name>
</gene>
<dbReference type="InterPro" id="IPR004622">
    <property type="entry name" value="DNA_pol_HolB"/>
</dbReference>
<dbReference type="SUPFAM" id="SSF52540">
    <property type="entry name" value="P-loop containing nucleoside triphosphate hydrolases"/>
    <property type="match status" value="1"/>
</dbReference>
<evidence type="ECO:0000313" key="2">
    <source>
        <dbReference type="Proteomes" id="UP000247922"/>
    </source>
</evidence>
<dbReference type="Pfam" id="PF13177">
    <property type="entry name" value="DNA_pol3_delta2"/>
    <property type="match status" value="1"/>
</dbReference>
<accession>A0A2V3W452</accession>
<sequence length="328" mass="38135">MKTWTSLKEDQPVVMKMIERMIKDDRMAHAYLLHGDPGTGKQAIALHLAMRIFCKSPHGAEPCKTCTDCRRVESGNHPDLHWLKPEGASIKKEQIQDLQREFTYQGLESNKKVYVIENSDKMTTNAANRLLKFLEEPSRETTAILLTDNQYRLLDTIRSRCQLLALRPLSPKALEAALINEGISPHNARLFQAIAPQLEQAKALDQDTWFADARKLMVQLVSMLHSRSNESLFFVEKQWMEHFKDREQLKIGLNLLLHWFKDLIYIQIEDNASLVMLDYKEQLEQQAFRYTKQQLTTILETITHAVRKLDQNVHPTLVMEQLTLQMQR</sequence>
<dbReference type="OrthoDB" id="9810148at2"/>
<dbReference type="GO" id="GO:0008408">
    <property type="term" value="F:3'-5' exonuclease activity"/>
    <property type="evidence" value="ECO:0007669"/>
    <property type="project" value="InterPro"/>
</dbReference>
<dbReference type="NCBIfam" id="TIGR00678">
    <property type="entry name" value="holB"/>
    <property type="match status" value="1"/>
</dbReference>
<dbReference type="AlphaFoldDB" id="A0A2V3W452"/>
<dbReference type="PANTHER" id="PTHR11669:SF8">
    <property type="entry name" value="DNA POLYMERASE III SUBUNIT DELTA"/>
    <property type="match status" value="1"/>
</dbReference>
<protein>
    <submittedName>
        <fullName evidence="1">DNA polymerase III delta prime subunit</fullName>
    </submittedName>
</protein>
<dbReference type="Gene3D" id="3.40.50.300">
    <property type="entry name" value="P-loop containing nucleotide triphosphate hydrolases"/>
    <property type="match status" value="1"/>
</dbReference>
<dbReference type="GO" id="GO:0006261">
    <property type="term" value="P:DNA-templated DNA replication"/>
    <property type="evidence" value="ECO:0007669"/>
    <property type="project" value="TreeGrafter"/>
</dbReference>
<dbReference type="GO" id="GO:0003887">
    <property type="term" value="F:DNA-directed DNA polymerase activity"/>
    <property type="evidence" value="ECO:0007669"/>
    <property type="project" value="InterPro"/>
</dbReference>
<reference evidence="1 2" key="1">
    <citation type="submission" date="2018-05" db="EMBL/GenBank/DDBJ databases">
        <title>Genomic Encyclopedia of Type Strains, Phase IV (KMG-IV): sequencing the most valuable type-strain genomes for metagenomic binning, comparative biology and taxonomic classification.</title>
        <authorList>
            <person name="Goeker M."/>
        </authorList>
    </citation>
    <scope>NUCLEOTIDE SEQUENCE [LARGE SCALE GENOMIC DNA]</scope>
    <source>
        <strain evidence="1 2">DSM 22440</strain>
    </source>
</reference>
<name>A0A2V3W452_9BACI</name>
<dbReference type="InterPro" id="IPR050238">
    <property type="entry name" value="DNA_Rep/Repair_Clamp_Loader"/>
</dbReference>
<evidence type="ECO:0000313" key="1">
    <source>
        <dbReference type="EMBL" id="PXW88486.1"/>
    </source>
</evidence>
<comment type="caution">
    <text evidence="1">The sequence shown here is derived from an EMBL/GenBank/DDBJ whole genome shotgun (WGS) entry which is preliminary data.</text>
</comment>
<dbReference type="FunFam" id="3.40.50.300:FF:001255">
    <property type="entry name" value="DNA polymerase III subunit delta"/>
    <property type="match status" value="1"/>
</dbReference>
<dbReference type="PANTHER" id="PTHR11669">
    <property type="entry name" value="REPLICATION FACTOR C / DNA POLYMERASE III GAMMA-TAU SUBUNIT"/>
    <property type="match status" value="1"/>
</dbReference>
<organism evidence="1 2">
    <name type="scientific">Streptohalobacillus salinus</name>
    <dbReference type="NCBI Taxonomy" id="621096"/>
    <lineage>
        <taxon>Bacteria</taxon>
        <taxon>Bacillati</taxon>
        <taxon>Bacillota</taxon>
        <taxon>Bacilli</taxon>
        <taxon>Bacillales</taxon>
        <taxon>Bacillaceae</taxon>
        <taxon>Streptohalobacillus</taxon>
    </lineage>
</organism>
<dbReference type="Proteomes" id="UP000247922">
    <property type="component" value="Unassembled WGS sequence"/>
</dbReference>